<dbReference type="GO" id="GO:0000150">
    <property type="term" value="F:DNA strand exchange activity"/>
    <property type="evidence" value="ECO:0007669"/>
    <property type="project" value="InterPro"/>
</dbReference>
<dbReference type="HOGENOM" id="CLU_010686_18_18_11"/>
<dbReference type="InterPro" id="IPR025827">
    <property type="entry name" value="Zn_ribbon_recom_dom"/>
</dbReference>
<dbReference type="InterPro" id="IPR038109">
    <property type="entry name" value="DNA_bind_recomb_sf"/>
</dbReference>
<dbReference type="Pfam" id="PF13408">
    <property type="entry name" value="Zn_ribbon_recom"/>
    <property type="match status" value="1"/>
</dbReference>
<dbReference type="PhylomeDB" id="Q2J5H0"/>
<dbReference type="EMBL" id="CP000249">
    <property type="protein sequence ID" value="ABD13472.1"/>
    <property type="molecule type" value="Genomic_DNA"/>
</dbReference>
<dbReference type="RefSeq" id="WP_011438487.1">
    <property type="nucleotide sequence ID" value="NC_007777.1"/>
</dbReference>
<dbReference type="AlphaFoldDB" id="Q2J5H0"/>
<dbReference type="InterPro" id="IPR006119">
    <property type="entry name" value="Resolv_N"/>
</dbReference>
<keyword evidence="4" id="KW-1185">Reference proteome</keyword>
<dbReference type="KEGG" id="fra:Francci3_4124"/>
<reference evidence="3 4" key="1">
    <citation type="journal article" date="2007" name="Genome Res.">
        <title>Genome characteristics of facultatively symbiotic Frankia sp. strains reflect host range and host plant biogeography.</title>
        <authorList>
            <person name="Normand P."/>
            <person name="Lapierre P."/>
            <person name="Tisa L.S."/>
            <person name="Gogarten J.P."/>
            <person name="Alloisio N."/>
            <person name="Bagnarol E."/>
            <person name="Bassi C.A."/>
            <person name="Berry A.M."/>
            <person name="Bickhart D.M."/>
            <person name="Choisne N."/>
            <person name="Couloux A."/>
            <person name="Cournoyer B."/>
            <person name="Cruveiller S."/>
            <person name="Daubin V."/>
            <person name="Demange N."/>
            <person name="Francino M.P."/>
            <person name="Goltsman E."/>
            <person name="Huang Y."/>
            <person name="Kopp O.R."/>
            <person name="Labarre L."/>
            <person name="Lapidus A."/>
            <person name="Lavire C."/>
            <person name="Marechal J."/>
            <person name="Martinez M."/>
            <person name="Mastronunzio J.E."/>
            <person name="Mullin B.C."/>
            <person name="Niemann J."/>
            <person name="Pujic P."/>
            <person name="Rawnsley T."/>
            <person name="Rouy Z."/>
            <person name="Schenowitz C."/>
            <person name="Sellstedt A."/>
            <person name="Tavares F."/>
            <person name="Tomkins J.P."/>
            <person name="Vallenet D."/>
            <person name="Valverde C."/>
            <person name="Wall L.G."/>
            <person name="Wang Y."/>
            <person name="Medigue C."/>
            <person name="Benson D.R."/>
        </authorList>
    </citation>
    <scope>NUCLEOTIDE SEQUENCE [LARGE SCALE GENOMIC DNA]</scope>
    <source>
        <strain evidence="4">DSM 45818 / CECT 9043 / CcI3</strain>
    </source>
</reference>
<dbReference type="eggNOG" id="COG1961">
    <property type="taxonomic scope" value="Bacteria"/>
</dbReference>
<organism evidence="3 4">
    <name type="scientific">Frankia casuarinae (strain DSM 45818 / CECT 9043 / HFP020203 / CcI3)</name>
    <dbReference type="NCBI Taxonomy" id="106370"/>
    <lineage>
        <taxon>Bacteria</taxon>
        <taxon>Bacillati</taxon>
        <taxon>Actinomycetota</taxon>
        <taxon>Actinomycetes</taxon>
        <taxon>Frankiales</taxon>
        <taxon>Frankiaceae</taxon>
        <taxon>Frankia</taxon>
    </lineage>
</organism>
<dbReference type="GO" id="GO:0003677">
    <property type="term" value="F:DNA binding"/>
    <property type="evidence" value="ECO:0007669"/>
    <property type="project" value="InterPro"/>
</dbReference>
<dbReference type="STRING" id="106370.Francci3_4124"/>
<dbReference type="Pfam" id="PF07508">
    <property type="entry name" value="Recombinase"/>
    <property type="match status" value="1"/>
</dbReference>
<dbReference type="PROSITE" id="PS51737">
    <property type="entry name" value="RECOMBINASE_DNA_BIND"/>
    <property type="match status" value="1"/>
</dbReference>
<evidence type="ECO:0000256" key="1">
    <source>
        <dbReference type="SAM" id="MobiDB-lite"/>
    </source>
</evidence>
<evidence type="ECO:0000313" key="3">
    <source>
        <dbReference type="EMBL" id="ABD13472.1"/>
    </source>
</evidence>
<dbReference type="PANTHER" id="PTHR30461">
    <property type="entry name" value="DNA-INVERTASE FROM LAMBDOID PROPHAGE"/>
    <property type="match status" value="1"/>
</dbReference>
<dbReference type="Gene3D" id="3.90.1750.20">
    <property type="entry name" value="Putative Large Serine Recombinase, Chain B, Domain 2"/>
    <property type="match status" value="1"/>
</dbReference>
<name>Q2J5H0_FRACC</name>
<feature type="region of interest" description="Disordered" evidence="1">
    <location>
        <begin position="77"/>
        <end position="103"/>
    </location>
</feature>
<dbReference type="PANTHER" id="PTHR30461:SF23">
    <property type="entry name" value="DNA RECOMBINASE-RELATED"/>
    <property type="match status" value="1"/>
</dbReference>
<dbReference type="Gene3D" id="3.40.50.1390">
    <property type="entry name" value="Resolvase, N-terminal catalytic domain"/>
    <property type="match status" value="1"/>
</dbReference>
<evidence type="ECO:0000313" key="4">
    <source>
        <dbReference type="Proteomes" id="UP000001937"/>
    </source>
</evidence>
<dbReference type="InterPro" id="IPR050639">
    <property type="entry name" value="SSR_resolvase"/>
</dbReference>
<protein>
    <submittedName>
        <fullName evidence="3">Recombinase</fullName>
    </submittedName>
</protein>
<dbReference type="Proteomes" id="UP000001937">
    <property type="component" value="Chromosome"/>
</dbReference>
<sequence>MIRPDYAELLADLRSGFLDGAIVWDLDRLTRDLRDLEDAIEVVELYGRPIVGPGVDLTTEYGKANARAQAVAANKASADTSRRVRRSHKQRAERGVPVGGSRPFGWKDDKRTLDLTEAAILREGARRILAGVPVVDLVNEWNAAGVRGTRGKKWTKSSVLKVYRNPRICGLRSRGVEEPNINGQVAKYMQVVTRKERTPDGRTIEVPVKGQWKAIIGVRRWDQVIAKIGDRTYAQQGHNSRRYLLSGVVACGRCGRSMFGSPPYRERKHAIYRCPAPTQGGCGKVSRHGPHTDDHILAALFHKIELETASAVVDVAPWTGEAALAEVQESITETRAAWTSVPRRISPKDYFPTMEDLRAQEEILLRERNDHLVATANAHARPADVRAEWDGYSLARQRAIIKEHLIAVVVHPAGRGRRFDPDLLDPVWREET</sequence>
<feature type="domain" description="Recombinase" evidence="2">
    <location>
        <begin position="103"/>
        <end position="235"/>
    </location>
</feature>
<dbReference type="Pfam" id="PF00239">
    <property type="entry name" value="Resolvase"/>
    <property type="match status" value="1"/>
</dbReference>
<evidence type="ECO:0000259" key="2">
    <source>
        <dbReference type="PROSITE" id="PS51737"/>
    </source>
</evidence>
<dbReference type="SUPFAM" id="SSF53041">
    <property type="entry name" value="Resolvase-like"/>
    <property type="match status" value="1"/>
</dbReference>
<dbReference type="InterPro" id="IPR036162">
    <property type="entry name" value="Resolvase-like_N_sf"/>
</dbReference>
<dbReference type="InterPro" id="IPR011109">
    <property type="entry name" value="DNA_bind_recombinase_dom"/>
</dbReference>
<dbReference type="OrthoDB" id="4500247at2"/>
<proteinExistence type="predicted"/>
<gene>
    <name evidence="3" type="ordered locus">Francci3_4124</name>
</gene>
<accession>Q2J5H0</accession>